<dbReference type="AlphaFoldDB" id="A0A2S6N9V3"/>
<dbReference type="SMART" id="SM00028">
    <property type="entry name" value="TPR"/>
    <property type="match status" value="2"/>
</dbReference>
<dbReference type="InterPro" id="IPR011990">
    <property type="entry name" value="TPR-like_helical_dom_sf"/>
</dbReference>
<dbReference type="SUPFAM" id="SSF53335">
    <property type="entry name" value="S-adenosyl-L-methionine-dependent methyltransferases"/>
    <property type="match status" value="1"/>
</dbReference>
<organism evidence="3 4">
    <name type="scientific">Rhodoblastus sphagnicola</name>
    <dbReference type="NCBI Taxonomy" id="333368"/>
    <lineage>
        <taxon>Bacteria</taxon>
        <taxon>Pseudomonadati</taxon>
        <taxon>Pseudomonadota</taxon>
        <taxon>Alphaproteobacteria</taxon>
        <taxon>Hyphomicrobiales</taxon>
        <taxon>Rhodoblastaceae</taxon>
        <taxon>Rhodoblastus</taxon>
    </lineage>
</organism>
<feature type="repeat" description="TPR" evidence="1">
    <location>
        <begin position="48"/>
        <end position="81"/>
    </location>
</feature>
<dbReference type="SUPFAM" id="SSF48452">
    <property type="entry name" value="TPR-like"/>
    <property type="match status" value="1"/>
</dbReference>
<dbReference type="Gene3D" id="3.40.50.150">
    <property type="entry name" value="Vaccinia Virus protein VP39"/>
    <property type="match status" value="1"/>
</dbReference>
<dbReference type="PANTHER" id="PTHR43861:SF1">
    <property type="entry name" value="TRANS-ACONITATE 2-METHYLTRANSFERASE"/>
    <property type="match status" value="1"/>
</dbReference>
<protein>
    <recommendedName>
        <fullName evidence="2">Methyltransferase type 11 domain-containing protein</fullName>
    </recommendedName>
</protein>
<evidence type="ECO:0000256" key="1">
    <source>
        <dbReference type="PROSITE-ProRule" id="PRU00339"/>
    </source>
</evidence>
<dbReference type="CDD" id="cd02440">
    <property type="entry name" value="AdoMet_MTases"/>
    <property type="match status" value="1"/>
</dbReference>
<dbReference type="EMBL" id="NHSJ01000057">
    <property type="protein sequence ID" value="PPQ31396.1"/>
    <property type="molecule type" value="Genomic_DNA"/>
</dbReference>
<comment type="caution">
    <text evidence="3">The sequence shown here is derived from an EMBL/GenBank/DDBJ whole genome shotgun (WGS) entry which is preliminary data.</text>
</comment>
<dbReference type="InterPro" id="IPR013216">
    <property type="entry name" value="Methyltransf_11"/>
</dbReference>
<evidence type="ECO:0000259" key="2">
    <source>
        <dbReference type="Pfam" id="PF08241"/>
    </source>
</evidence>
<name>A0A2S6N9V3_9HYPH</name>
<keyword evidence="4" id="KW-1185">Reference proteome</keyword>
<reference evidence="3 4" key="1">
    <citation type="journal article" date="2018" name="Arch. Microbiol.">
        <title>New insights into the metabolic potential of the phototrophic purple bacterium Rhodopila globiformis DSM 161(T) from its draft genome sequence and evidence for a vanadium-dependent nitrogenase.</title>
        <authorList>
            <person name="Imhoff J.F."/>
            <person name="Rahn T."/>
            <person name="Kunzel S."/>
            <person name="Neulinger S.C."/>
        </authorList>
    </citation>
    <scope>NUCLEOTIDE SEQUENCE [LARGE SCALE GENOMIC DNA]</scope>
    <source>
        <strain evidence="3 4">DSM 16996</strain>
    </source>
</reference>
<dbReference type="PANTHER" id="PTHR43861">
    <property type="entry name" value="TRANS-ACONITATE 2-METHYLTRANSFERASE-RELATED"/>
    <property type="match status" value="1"/>
</dbReference>
<evidence type="ECO:0000313" key="4">
    <source>
        <dbReference type="Proteomes" id="UP000239089"/>
    </source>
</evidence>
<feature type="domain" description="Methyltransferase type 11" evidence="2">
    <location>
        <begin position="149"/>
        <end position="242"/>
    </location>
</feature>
<dbReference type="OrthoDB" id="465636at2"/>
<dbReference type="RefSeq" id="WP_104507501.1">
    <property type="nucleotide sequence ID" value="NZ_JACIGC010000009.1"/>
</dbReference>
<dbReference type="GO" id="GO:0008757">
    <property type="term" value="F:S-adenosylmethionine-dependent methyltransferase activity"/>
    <property type="evidence" value="ECO:0007669"/>
    <property type="project" value="InterPro"/>
</dbReference>
<dbReference type="Pfam" id="PF08241">
    <property type="entry name" value="Methyltransf_11"/>
    <property type="match status" value="1"/>
</dbReference>
<proteinExistence type="predicted"/>
<accession>A0A2S6N9V3</accession>
<sequence length="306" mass="32201">MPVTSIGSSGDLSADRRYEWGQGALAAGDAEGARDLFAQALECAPNWAAAWFGLAQALDRLDRRVEAREAYAKTLNLDPGDAHGAALGLARLGGPAPAAAPRAYVKTLFDQYAARFDTHLVTQLAYRGPEILCGAIARADADRRFAHVLDLGCGAGLFAAAIRPHAAKISGVDLSPAMIEQARAKGIYDRLAAADLTEFLAAEPSESADLAVAADVFVYIGDLGDLFAQVARTLSLGGLFAFTAQSGPSQGFGVGADLRFRHSEAYLRDLACAHGFDVAALFAVSARRDRGIDVPGWAAVLRKNRA</sequence>
<dbReference type="Gene3D" id="1.25.40.10">
    <property type="entry name" value="Tetratricopeptide repeat domain"/>
    <property type="match status" value="1"/>
</dbReference>
<dbReference type="PROSITE" id="PS50005">
    <property type="entry name" value="TPR"/>
    <property type="match status" value="1"/>
</dbReference>
<keyword evidence="1" id="KW-0802">TPR repeat</keyword>
<dbReference type="InterPro" id="IPR019734">
    <property type="entry name" value="TPR_rpt"/>
</dbReference>
<dbReference type="Pfam" id="PF14559">
    <property type="entry name" value="TPR_19"/>
    <property type="match status" value="1"/>
</dbReference>
<dbReference type="Proteomes" id="UP000239089">
    <property type="component" value="Unassembled WGS sequence"/>
</dbReference>
<gene>
    <name evidence="3" type="ORF">CCR94_08795</name>
</gene>
<evidence type="ECO:0000313" key="3">
    <source>
        <dbReference type="EMBL" id="PPQ31396.1"/>
    </source>
</evidence>
<dbReference type="InterPro" id="IPR029063">
    <property type="entry name" value="SAM-dependent_MTases_sf"/>
</dbReference>